<proteinExistence type="predicted"/>
<evidence type="ECO:0008006" key="3">
    <source>
        <dbReference type="Google" id="ProtNLM"/>
    </source>
</evidence>
<accession>A0ABR7KJ64</accession>
<evidence type="ECO:0000313" key="1">
    <source>
        <dbReference type="EMBL" id="MBC6012771.1"/>
    </source>
</evidence>
<dbReference type="Proteomes" id="UP000649075">
    <property type="component" value="Unassembled WGS sequence"/>
</dbReference>
<sequence length="71" mass="8273">MAYKHELYKVEGGSMSNENIRITSMKDVYELLLEQGYNVTINHDCSFISVDEEDFTVCVDQYISKKIFNLL</sequence>
<evidence type="ECO:0000313" key="2">
    <source>
        <dbReference type="Proteomes" id="UP000649075"/>
    </source>
</evidence>
<gene>
    <name evidence="1" type="ORF">H8911_08485</name>
</gene>
<reference evidence="1 2" key="1">
    <citation type="submission" date="2020-08" db="EMBL/GenBank/DDBJ databases">
        <authorList>
            <person name="Liu C."/>
            <person name="Sun Q."/>
        </authorList>
    </citation>
    <scope>NUCLEOTIDE SEQUENCE [LARGE SCALE GENOMIC DNA]</scope>
    <source>
        <strain evidence="1 2">L34</strain>
    </source>
</reference>
<comment type="caution">
    <text evidence="1">The sequence shown here is derived from an EMBL/GenBank/DDBJ whole genome shotgun (WGS) entry which is preliminary data.</text>
</comment>
<protein>
    <recommendedName>
        <fullName evidence="3">Phage protein</fullName>
    </recommendedName>
</protein>
<organism evidence="1 2">
    <name type="scientific">Holdemanella hominis</name>
    <dbReference type="NCBI Taxonomy" id="2764327"/>
    <lineage>
        <taxon>Bacteria</taxon>
        <taxon>Bacillati</taxon>
        <taxon>Bacillota</taxon>
        <taxon>Erysipelotrichia</taxon>
        <taxon>Erysipelotrichales</taxon>
        <taxon>Erysipelotrichaceae</taxon>
        <taxon>Holdemanella</taxon>
    </lineage>
</organism>
<keyword evidence="2" id="KW-1185">Reference proteome</keyword>
<name>A0ABR7KJ64_9FIRM</name>
<dbReference type="EMBL" id="JACRWH010000037">
    <property type="protein sequence ID" value="MBC6012771.1"/>
    <property type="molecule type" value="Genomic_DNA"/>
</dbReference>